<organism evidence="2 3">
    <name type="scientific">Ottowia oryzae</name>
    <dbReference type="NCBI Taxonomy" id="2109914"/>
    <lineage>
        <taxon>Bacteria</taxon>
        <taxon>Pseudomonadati</taxon>
        <taxon>Pseudomonadota</taxon>
        <taxon>Betaproteobacteria</taxon>
        <taxon>Burkholderiales</taxon>
        <taxon>Comamonadaceae</taxon>
        <taxon>Ottowia</taxon>
    </lineage>
</organism>
<sequence length="183" mass="19096">MPHHPAPDTLALTRQVLASALRGMALGAALVLLWVGWRFIGGAPADDRPPHVRVSDVTPGAYKWTDAPLPPPGVSAAEAGRYKLLVLRDGAGTAHAFYLPATDGLATVPSGSNALSPGVPCADFAPDFRTQDIACRQSSAGFEFATRHRWALNGQPLTPGVPVLTAAPGGEEAGDWVWPVPGH</sequence>
<dbReference type="RefSeq" id="WP_106703428.1">
    <property type="nucleotide sequence ID" value="NZ_CP027666.1"/>
</dbReference>
<keyword evidence="1" id="KW-1133">Transmembrane helix</keyword>
<accession>A0A2S0MG53</accession>
<keyword evidence="3" id="KW-1185">Reference proteome</keyword>
<reference evidence="2 3" key="1">
    <citation type="submission" date="2018-03" db="EMBL/GenBank/DDBJ databases">
        <title>Genome sequencing of Ottowia sp.</title>
        <authorList>
            <person name="Kim S.-J."/>
            <person name="Heo J."/>
            <person name="Kwon S.-W."/>
        </authorList>
    </citation>
    <scope>NUCLEOTIDE SEQUENCE [LARGE SCALE GENOMIC DNA]</scope>
    <source>
        <strain evidence="2 3">KADR8-3</strain>
    </source>
</reference>
<name>A0A2S0MG53_9BURK</name>
<keyword evidence="1" id="KW-0812">Transmembrane</keyword>
<keyword evidence="1" id="KW-0472">Membrane</keyword>
<dbReference type="AlphaFoldDB" id="A0A2S0MG53"/>
<gene>
    <name evidence="2" type="ORF">C6570_12025</name>
</gene>
<evidence type="ECO:0000313" key="3">
    <source>
        <dbReference type="Proteomes" id="UP000239709"/>
    </source>
</evidence>
<evidence type="ECO:0000256" key="1">
    <source>
        <dbReference type="SAM" id="Phobius"/>
    </source>
</evidence>
<dbReference type="KEGG" id="otk:C6570_12025"/>
<proteinExistence type="predicted"/>
<feature type="transmembrane region" description="Helical" evidence="1">
    <location>
        <begin position="20"/>
        <end position="40"/>
    </location>
</feature>
<dbReference type="EMBL" id="CP027666">
    <property type="protein sequence ID" value="AVO34879.1"/>
    <property type="molecule type" value="Genomic_DNA"/>
</dbReference>
<dbReference type="Proteomes" id="UP000239709">
    <property type="component" value="Chromosome"/>
</dbReference>
<evidence type="ECO:0000313" key="2">
    <source>
        <dbReference type="EMBL" id="AVO34879.1"/>
    </source>
</evidence>
<protein>
    <submittedName>
        <fullName evidence="2">Uncharacterized protein</fullName>
    </submittedName>
</protein>
<dbReference type="OrthoDB" id="8906079at2"/>